<dbReference type="InterPro" id="IPR050445">
    <property type="entry name" value="Bact_polysacc_biosynth/exp"/>
</dbReference>
<evidence type="ECO:0000313" key="10">
    <source>
        <dbReference type="Proteomes" id="UP001501565"/>
    </source>
</evidence>
<comment type="subcellular location">
    <subcellularLocation>
        <location evidence="1">Cell membrane</location>
        <topology evidence="1">Multi-pass membrane protein</topology>
    </subcellularLocation>
</comment>
<comment type="caution">
    <text evidence="9">The sequence shown here is derived from an EMBL/GenBank/DDBJ whole genome shotgun (WGS) entry which is preliminary data.</text>
</comment>
<dbReference type="Proteomes" id="UP001501565">
    <property type="component" value="Unassembled WGS sequence"/>
</dbReference>
<evidence type="ECO:0000256" key="3">
    <source>
        <dbReference type="ARBA" id="ARBA00022692"/>
    </source>
</evidence>
<evidence type="ECO:0000259" key="7">
    <source>
        <dbReference type="Pfam" id="PF02706"/>
    </source>
</evidence>
<reference evidence="10" key="1">
    <citation type="journal article" date="2019" name="Int. J. Syst. Evol. Microbiol.">
        <title>The Global Catalogue of Microorganisms (GCM) 10K type strain sequencing project: providing services to taxonomists for standard genome sequencing and annotation.</title>
        <authorList>
            <consortium name="The Broad Institute Genomics Platform"/>
            <consortium name="The Broad Institute Genome Sequencing Center for Infectious Disease"/>
            <person name="Wu L."/>
            <person name="Ma J."/>
        </authorList>
    </citation>
    <scope>NUCLEOTIDE SEQUENCE [LARGE SCALE GENOMIC DNA]</scope>
    <source>
        <strain evidence="10">JCM 17551</strain>
    </source>
</reference>
<evidence type="ECO:0000313" key="9">
    <source>
        <dbReference type="EMBL" id="GAA3910633.1"/>
    </source>
</evidence>
<dbReference type="PANTHER" id="PTHR32309">
    <property type="entry name" value="TYROSINE-PROTEIN KINASE"/>
    <property type="match status" value="1"/>
</dbReference>
<keyword evidence="2" id="KW-1003">Cell membrane</keyword>
<accession>A0ABP7LZA4</accession>
<keyword evidence="4 6" id="KW-1133">Transmembrane helix</keyword>
<sequence>MTKKMNKPISPQLSDNLNVYSDGESDEIDLIELFHAIWSQKLKVIFITVIFAVCSVLYALSKPDLYKSEALLAPAESSSNGGGGASLAGQFGGLASIAGVDLGAGSSGKTEEAIAILKSREFITQFVRDNDLLIPLFALRPVRFSKEVLLDPEIYNEEKNEWVREEKPPYTKEPTDWEIYKKFSGILSVERDKVTGMLTISVEWYIPEQTQNWVTLLVEKINHHLKMRDVDEAKKSIQFIRQKIQEVSLVDMQAIFYGLIEAHGKTIMLAEVRDEYAFRTIDPAVIPLEKSEPKRALICIVGTLLGGMLGVLWVLVSCFFAKRRAENNAQR</sequence>
<gene>
    <name evidence="9" type="ORF">GCM10022277_01560</name>
</gene>
<evidence type="ECO:0000256" key="4">
    <source>
        <dbReference type="ARBA" id="ARBA00022989"/>
    </source>
</evidence>
<keyword evidence="10" id="KW-1185">Reference proteome</keyword>
<dbReference type="Pfam" id="PF13807">
    <property type="entry name" value="GNVR"/>
    <property type="match status" value="1"/>
</dbReference>
<keyword evidence="5 6" id="KW-0472">Membrane</keyword>
<feature type="transmembrane region" description="Helical" evidence="6">
    <location>
        <begin position="42"/>
        <end position="60"/>
    </location>
</feature>
<dbReference type="PANTHER" id="PTHR32309:SF13">
    <property type="entry name" value="FERRIC ENTEROBACTIN TRANSPORT PROTEIN FEPE"/>
    <property type="match status" value="1"/>
</dbReference>
<evidence type="ECO:0000256" key="1">
    <source>
        <dbReference type="ARBA" id="ARBA00004651"/>
    </source>
</evidence>
<feature type="domain" description="Tyrosine-protein kinase G-rich" evidence="8">
    <location>
        <begin position="279"/>
        <end position="316"/>
    </location>
</feature>
<protein>
    <submittedName>
        <fullName evidence="9">Wzz/FepE/Etk N-terminal domain-containing protein</fullName>
    </submittedName>
</protein>
<dbReference type="InterPro" id="IPR032807">
    <property type="entry name" value="GNVR"/>
</dbReference>
<evidence type="ECO:0000259" key="8">
    <source>
        <dbReference type="Pfam" id="PF13807"/>
    </source>
</evidence>
<dbReference type="EMBL" id="BAABBN010000003">
    <property type="protein sequence ID" value="GAA3910633.1"/>
    <property type="molecule type" value="Genomic_DNA"/>
</dbReference>
<keyword evidence="3 6" id="KW-0812">Transmembrane</keyword>
<dbReference type="RefSeq" id="WP_344794458.1">
    <property type="nucleotide sequence ID" value="NZ_BAABBN010000003.1"/>
</dbReference>
<dbReference type="InterPro" id="IPR003856">
    <property type="entry name" value="LPS_length_determ_N"/>
</dbReference>
<evidence type="ECO:0000256" key="2">
    <source>
        <dbReference type="ARBA" id="ARBA00022475"/>
    </source>
</evidence>
<name>A0ABP7LZA4_9GAMM</name>
<organism evidence="9 10">
    <name type="scientific">Litoribacillus peritrichatus</name>
    <dbReference type="NCBI Taxonomy" id="718191"/>
    <lineage>
        <taxon>Bacteria</taxon>
        <taxon>Pseudomonadati</taxon>
        <taxon>Pseudomonadota</taxon>
        <taxon>Gammaproteobacteria</taxon>
        <taxon>Oceanospirillales</taxon>
        <taxon>Oceanospirillaceae</taxon>
        <taxon>Litoribacillus</taxon>
    </lineage>
</organism>
<dbReference type="Pfam" id="PF02706">
    <property type="entry name" value="Wzz"/>
    <property type="match status" value="1"/>
</dbReference>
<feature type="transmembrane region" description="Helical" evidence="6">
    <location>
        <begin position="295"/>
        <end position="321"/>
    </location>
</feature>
<feature type="domain" description="Polysaccharide chain length determinant N-terminal" evidence="7">
    <location>
        <begin position="26"/>
        <end position="129"/>
    </location>
</feature>
<evidence type="ECO:0000256" key="6">
    <source>
        <dbReference type="SAM" id="Phobius"/>
    </source>
</evidence>
<evidence type="ECO:0000256" key="5">
    <source>
        <dbReference type="ARBA" id="ARBA00023136"/>
    </source>
</evidence>
<proteinExistence type="predicted"/>